<evidence type="ECO:0000256" key="1">
    <source>
        <dbReference type="ARBA" id="ARBA00004777"/>
    </source>
</evidence>
<proteinExistence type="inferred from homology"/>
<feature type="binding site" evidence="6">
    <location>
        <begin position="57"/>
        <end position="64"/>
    </location>
    <ligand>
        <name>ATP</name>
        <dbReference type="ChEBI" id="CHEBI:30616"/>
    </ligand>
</feature>
<evidence type="ECO:0000256" key="6">
    <source>
        <dbReference type="HAMAP-Rule" id="MF_01543"/>
    </source>
</evidence>
<dbReference type="InterPro" id="IPR000559">
    <property type="entry name" value="Formate_THF_ligase"/>
</dbReference>
<dbReference type="Gene3D" id="3.10.410.10">
    <property type="entry name" value="Formyltetrahydrofolate synthetase, domain 3"/>
    <property type="match status" value="1"/>
</dbReference>
<dbReference type="AlphaFoldDB" id="A0AAU7Z1Z4"/>
<dbReference type="HAMAP" id="MF_01543">
    <property type="entry name" value="FTHFS"/>
    <property type="match status" value="1"/>
</dbReference>
<dbReference type="GO" id="GO:0005524">
    <property type="term" value="F:ATP binding"/>
    <property type="evidence" value="ECO:0007669"/>
    <property type="project" value="UniProtKB-UniRule"/>
</dbReference>
<keyword evidence="3 6" id="KW-0436">Ligase</keyword>
<dbReference type="Gene3D" id="3.30.1510.10">
    <property type="entry name" value="Domain 2, N(10)-formyltetrahydrofolate synthetase"/>
    <property type="match status" value="1"/>
</dbReference>
<dbReference type="Pfam" id="PF01268">
    <property type="entry name" value="FTHFS"/>
    <property type="match status" value="1"/>
</dbReference>
<keyword evidence="5 6" id="KW-0067">ATP-binding</keyword>
<evidence type="ECO:0000256" key="4">
    <source>
        <dbReference type="ARBA" id="ARBA00022741"/>
    </source>
</evidence>
<dbReference type="EC" id="6.3.4.3" evidence="6"/>
<dbReference type="FunFam" id="3.10.410.10:FF:000001">
    <property type="entry name" value="Putative formate--tetrahydrofolate ligase"/>
    <property type="match status" value="1"/>
</dbReference>
<evidence type="ECO:0000256" key="5">
    <source>
        <dbReference type="ARBA" id="ARBA00022840"/>
    </source>
</evidence>
<accession>A0AAU7Z1Z4</accession>
<dbReference type="SUPFAM" id="SSF52540">
    <property type="entry name" value="P-loop containing nucleoside triphosphate hydrolases"/>
    <property type="match status" value="1"/>
</dbReference>
<dbReference type="GO" id="GO:0004329">
    <property type="term" value="F:formate-tetrahydrofolate ligase activity"/>
    <property type="evidence" value="ECO:0007669"/>
    <property type="project" value="UniProtKB-UniRule"/>
</dbReference>
<comment type="catalytic activity">
    <reaction evidence="6">
        <text>(6S)-5,6,7,8-tetrahydrofolate + formate + ATP = (6R)-10-formyltetrahydrofolate + ADP + phosphate</text>
        <dbReference type="Rhea" id="RHEA:20221"/>
        <dbReference type="ChEBI" id="CHEBI:15740"/>
        <dbReference type="ChEBI" id="CHEBI:30616"/>
        <dbReference type="ChEBI" id="CHEBI:43474"/>
        <dbReference type="ChEBI" id="CHEBI:57453"/>
        <dbReference type="ChEBI" id="CHEBI:195366"/>
        <dbReference type="ChEBI" id="CHEBI:456216"/>
        <dbReference type="EC" id="6.3.4.3"/>
    </reaction>
</comment>
<dbReference type="KEGG" id="tgi:RBB81_02235"/>
<sequence length="538" mass="56888">MTKDLLPIEAIVEKLNLPEKYVERIGRYGAKLTLDLLDDPAFPVRGKFILVTATTPTLSGEGKTVTSIGLVQGLEKIGKKAIITSREPSLGPVFGMKGGAAGGGRSQVEPAEKINLHFHGDFHAITSAHNLLAALIDSYLFHGNPLDLDPEAITWPRTLDMNDRALRHIIVQAGGKRDGANRHTGFLITAASEIMAIMTLAASREDLRTRLGRIVIGATRSGKPVLAEDLKATGPMMALLNEAILPNLVQTTEGTPALVHCGPFANIAHGTSSVLSQQMGLRLADYVVNETGFASDLGFEKYMDIVMPSSGIKPSAAVLVTTVQSVRNQGAGDLEAGFENLKKHIAIVRGFNLPAIVAINRFPNDTEEELKFLEKYCEAQGAAFALSEAFAKGGAGATALAEKVVSVIAANPNVAPTSTYAPGASALEKIIAVAQKVYGAANVKLTPQAEEKLARFTRWGYGALPVCIAKTQYSLTDDPKLMGAPTGWTLHISDVVLSAGAGFLVVISGSMMLMPGLPKSSRAMDINVNAAGEITGMS</sequence>
<keyword evidence="2 6" id="KW-0554">One-carbon metabolism</keyword>
<keyword evidence="4 6" id="KW-0547">Nucleotide-binding</keyword>
<gene>
    <name evidence="6" type="primary">fhs</name>
    <name evidence="7" type="ORF">RBB81_02235</name>
</gene>
<organism evidence="7">
    <name type="scientific">Tunturiibacter gelidiferens</name>
    <dbReference type="NCBI Taxonomy" id="3069689"/>
    <lineage>
        <taxon>Bacteria</taxon>
        <taxon>Pseudomonadati</taxon>
        <taxon>Acidobacteriota</taxon>
        <taxon>Terriglobia</taxon>
        <taxon>Terriglobales</taxon>
        <taxon>Acidobacteriaceae</taxon>
        <taxon>Tunturiibacter</taxon>
    </lineage>
</organism>
<dbReference type="GO" id="GO:0035999">
    <property type="term" value="P:tetrahydrofolate interconversion"/>
    <property type="evidence" value="ECO:0007669"/>
    <property type="project" value="UniProtKB-UniRule"/>
</dbReference>
<dbReference type="NCBIfam" id="NF010030">
    <property type="entry name" value="PRK13505.1"/>
    <property type="match status" value="1"/>
</dbReference>
<comment type="pathway">
    <text evidence="1 6">One-carbon metabolism; tetrahydrofolate interconversion.</text>
</comment>
<comment type="similarity">
    <text evidence="6">Belongs to the formate--tetrahydrofolate ligase family.</text>
</comment>
<dbReference type="Gene3D" id="3.40.50.300">
    <property type="entry name" value="P-loop containing nucleotide triphosphate hydrolases"/>
    <property type="match status" value="1"/>
</dbReference>
<reference evidence="7" key="1">
    <citation type="submission" date="2023-08" db="EMBL/GenBank/DDBJ databases">
        <authorList>
            <person name="Messyasz A."/>
            <person name="Mannisto M.K."/>
            <person name="Kerkhof L.J."/>
            <person name="Haggblom M."/>
        </authorList>
    </citation>
    <scope>NUCLEOTIDE SEQUENCE</scope>
    <source>
        <strain evidence="7">M8UP39</strain>
    </source>
</reference>
<dbReference type="RefSeq" id="WP_353072569.1">
    <property type="nucleotide sequence ID" value="NZ_CP132938.1"/>
</dbReference>
<evidence type="ECO:0000313" key="7">
    <source>
        <dbReference type="EMBL" id="XCB22760.1"/>
    </source>
</evidence>
<name>A0AAU7Z1Z4_9BACT</name>
<reference evidence="7" key="2">
    <citation type="journal article" date="2024" name="Environ. Microbiol.">
        <title>Genome analysis and description of Tunturibacter gen. nov. expands the diversity of Terriglobia in tundra soils.</title>
        <authorList>
            <person name="Messyasz A."/>
            <person name="Mannisto M.K."/>
            <person name="Kerkhof L.J."/>
            <person name="Haggblom M.M."/>
        </authorList>
    </citation>
    <scope>NUCLEOTIDE SEQUENCE</scope>
    <source>
        <strain evidence="7">M8UP39</strain>
    </source>
</reference>
<dbReference type="InterPro" id="IPR027417">
    <property type="entry name" value="P-loop_NTPase"/>
</dbReference>
<protein>
    <recommendedName>
        <fullName evidence="6">Formate--tetrahydrofolate ligase</fullName>
        <ecNumber evidence="6">6.3.4.3</ecNumber>
    </recommendedName>
    <alternativeName>
        <fullName evidence="6">Formyltetrahydrofolate synthetase</fullName>
        <shortName evidence="6">FHS</shortName>
        <shortName evidence="6">FTHFS</shortName>
    </alternativeName>
</protein>
<evidence type="ECO:0000256" key="2">
    <source>
        <dbReference type="ARBA" id="ARBA00022563"/>
    </source>
</evidence>
<evidence type="ECO:0000256" key="3">
    <source>
        <dbReference type="ARBA" id="ARBA00022598"/>
    </source>
</evidence>
<dbReference type="PROSITE" id="PS00721">
    <property type="entry name" value="FTHFS_1"/>
    <property type="match status" value="1"/>
</dbReference>
<dbReference type="InterPro" id="IPR020628">
    <property type="entry name" value="Formate_THF_ligase_CS"/>
</dbReference>
<dbReference type="EMBL" id="CP132938">
    <property type="protein sequence ID" value="XCB22760.1"/>
    <property type="molecule type" value="Genomic_DNA"/>
</dbReference>